<dbReference type="PATRIC" id="fig|2033.7.peg.1475"/>
<dbReference type="InterPro" id="IPR003476">
    <property type="entry name" value="Glyco_hydro_42"/>
</dbReference>
<protein>
    <recommendedName>
        <fullName evidence="3 6">Beta-galactosidase</fullName>
        <shortName evidence="6">Beta-gal</shortName>
        <ecNumber evidence="3 6">3.2.1.23</ecNumber>
    </recommendedName>
</protein>
<dbReference type="PANTHER" id="PTHR36447">
    <property type="entry name" value="BETA-GALACTOSIDASE GANA"/>
    <property type="match status" value="1"/>
</dbReference>
<dbReference type="Proteomes" id="UP000072189">
    <property type="component" value="Unassembled WGS sequence"/>
</dbReference>
<feature type="domain" description="Beta-galactosidase trimerisation" evidence="11">
    <location>
        <begin position="402"/>
        <end position="607"/>
    </location>
</feature>
<feature type="domain" description="Glycoside hydrolase family 42 N-terminal" evidence="10">
    <location>
        <begin position="20"/>
        <end position="390"/>
    </location>
</feature>
<accession>A0A147FA63</accession>
<evidence type="ECO:0000256" key="4">
    <source>
        <dbReference type="ARBA" id="ARBA00022801"/>
    </source>
</evidence>
<dbReference type="Pfam" id="PF02449">
    <property type="entry name" value="Glyco_hydro_42"/>
    <property type="match status" value="1"/>
</dbReference>
<proteinExistence type="inferred from homology"/>
<dbReference type="Pfam" id="PF08533">
    <property type="entry name" value="Glyco_hydro_42C"/>
    <property type="match status" value="1"/>
</dbReference>
<dbReference type="InterPro" id="IPR013780">
    <property type="entry name" value="Glyco_hydro_b"/>
</dbReference>
<evidence type="ECO:0000313" key="14">
    <source>
        <dbReference type="Proteomes" id="UP000072189"/>
    </source>
</evidence>
<dbReference type="InterPro" id="IPR017853">
    <property type="entry name" value="GH"/>
</dbReference>
<organism evidence="13 14">
    <name type="scientific">Microbacterium testaceum</name>
    <name type="common">Aureobacterium testaceum</name>
    <name type="synonym">Brevibacterium testaceum</name>
    <dbReference type="NCBI Taxonomy" id="2033"/>
    <lineage>
        <taxon>Bacteria</taxon>
        <taxon>Bacillati</taxon>
        <taxon>Actinomycetota</taxon>
        <taxon>Actinomycetes</taxon>
        <taxon>Micrococcales</taxon>
        <taxon>Microbacteriaceae</taxon>
        <taxon>Microbacterium</taxon>
    </lineage>
</organism>
<feature type="binding site" evidence="9">
    <location>
        <position position="164"/>
    </location>
    <ligand>
        <name>Zn(2+)</name>
        <dbReference type="ChEBI" id="CHEBI:29105"/>
    </ligand>
</feature>
<dbReference type="InterPro" id="IPR029062">
    <property type="entry name" value="Class_I_gatase-like"/>
</dbReference>
<dbReference type="Pfam" id="PF08532">
    <property type="entry name" value="Glyco_hydro_42M"/>
    <property type="match status" value="1"/>
</dbReference>
<dbReference type="EC" id="3.2.1.23" evidence="3 6"/>
<feature type="binding site" evidence="8">
    <location>
        <position position="117"/>
    </location>
    <ligand>
        <name>substrate</name>
    </ligand>
</feature>
<evidence type="ECO:0000313" key="13">
    <source>
        <dbReference type="EMBL" id="KTS13480.1"/>
    </source>
</evidence>
<evidence type="ECO:0000256" key="8">
    <source>
        <dbReference type="PIRSR" id="PIRSR001084-2"/>
    </source>
</evidence>
<dbReference type="PIRSF" id="PIRSF001084">
    <property type="entry name" value="B-galactosidase"/>
    <property type="match status" value="1"/>
</dbReference>
<comment type="similarity">
    <text evidence="2 6">Belongs to the glycosyl hydrolase 42 family.</text>
</comment>
<gene>
    <name evidence="13" type="ORF">RSA3_04485</name>
</gene>
<dbReference type="GO" id="GO:0046872">
    <property type="term" value="F:metal ion binding"/>
    <property type="evidence" value="ECO:0007669"/>
    <property type="project" value="UniProtKB-KW"/>
</dbReference>
<dbReference type="GO" id="GO:0006012">
    <property type="term" value="P:galactose metabolic process"/>
    <property type="evidence" value="ECO:0007669"/>
    <property type="project" value="InterPro"/>
</dbReference>
<evidence type="ECO:0000256" key="7">
    <source>
        <dbReference type="PIRSR" id="PIRSR001084-1"/>
    </source>
</evidence>
<feature type="active site" description="Proton donor" evidence="7">
    <location>
        <position position="156"/>
    </location>
</feature>
<comment type="catalytic activity">
    <reaction evidence="1 6">
        <text>Hydrolysis of terminal non-reducing beta-D-galactose residues in beta-D-galactosides.</text>
        <dbReference type="EC" id="3.2.1.23"/>
    </reaction>
</comment>
<feature type="binding site" evidence="8">
    <location>
        <position position="155"/>
    </location>
    <ligand>
        <name>substrate</name>
    </ligand>
</feature>
<evidence type="ECO:0000256" key="1">
    <source>
        <dbReference type="ARBA" id="ARBA00001412"/>
    </source>
</evidence>
<dbReference type="GO" id="GO:0004565">
    <property type="term" value="F:beta-galactosidase activity"/>
    <property type="evidence" value="ECO:0007669"/>
    <property type="project" value="UniProtKB-EC"/>
</dbReference>
<evidence type="ECO:0000259" key="11">
    <source>
        <dbReference type="Pfam" id="PF08532"/>
    </source>
</evidence>
<keyword evidence="9" id="KW-0479">Metal-binding</keyword>
<evidence type="ECO:0000259" key="12">
    <source>
        <dbReference type="Pfam" id="PF08533"/>
    </source>
</evidence>
<keyword evidence="4 6" id="KW-0378">Hydrolase</keyword>
<feature type="binding site" evidence="9">
    <location>
        <position position="121"/>
    </location>
    <ligand>
        <name>Zn(2+)</name>
        <dbReference type="ChEBI" id="CHEBI:29105"/>
    </ligand>
</feature>
<name>A0A147FA63_MICTE</name>
<dbReference type="RefSeq" id="WP_058613459.1">
    <property type="nucleotide sequence ID" value="NZ_LDRV01000025.1"/>
</dbReference>
<dbReference type="Gene3D" id="3.20.20.80">
    <property type="entry name" value="Glycosidases"/>
    <property type="match status" value="1"/>
</dbReference>
<feature type="domain" description="Beta-galactosidase C-terminal" evidence="12">
    <location>
        <begin position="616"/>
        <end position="669"/>
    </location>
</feature>
<dbReference type="Gene3D" id="3.40.50.880">
    <property type="match status" value="1"/>
</dbReference>
<dbReference type="PANTHER" id="PTHR36447:SF1">
    <property type="entry name" value="BETA-GALACTOSIDASE GANA"/>
    <property type="match status" value="1"/>
</dbReference>
<keyword evidence="5 6" id="KW-0326">Glycosidase</keyword>
<keyword evidence="9" id="KW-0862">Zinc</keyword>
<dbReference type="CDD" id="cd03143">
    <property type="entry name" value="A4_beta-galactosidase_middle_domain"/>
    <property type="match status" value="1"/>
</dbReference>
<reference evidence="13 14" key="1">
    <citation type="journal article" date="2016" name="Front. Microbiol.">
        <title>Genomic Resource of Rice Seed Associated Bacteria.</title>
        <authorList>
            <person name="Midha S."/>
            <person name="Bansal K."/>
            <person name="Sharma S."/>
            <person name="Kumar N."/>
            <person name="Patil P.P."/>
            <person name="Chaudhry V."/>
            <person name="Patil P.B."/>
        </authorList>
    </citation>
    <scope>NUCLEOTIDE SEQUENCE [LARGE SCALE GENOMIC DNA]</scope>
    <source>
        <strain evidence="13 14">RSA3</strain>
    </source>
</reference>
<evidence type="ECO:0000259" key="10">
    <source>
        <dbReference type="Pfam" id="PF02449"/>
    </source>
</evidence>
<comment type="caution">
    <text evidence="13">The sequence shown here is derived from an EMBL/GenBank/DDBJ whole genome shotgun (WGS) entry which is preliminary data.</text>
</comment>
<feature type="active site" description="Nucleophile" evidence="7">
    <location>
        <position position="313"/>
    </location>
</feature>
<evidence type="ECO:0000256" key="6">
    <source>
        <dbReference type="PIRNR" id="PIRNR001084"/>
    </source>
</evidence>
<dbReference type="EMBL" id="LDRV01000025">
    <property type="protein sequence ID" value="KTS13480.1"/>
    <property type="molecule type" value="Genomic_DNA"/>
</dbReference>
<dbReference type="Gene3D" id="2.60.40.1180">
    <property type="entry name" value="Golgi alpha-mannosidase II"/>
    <property type="match status" value="1"/>
</dbReference>
<feature type="binding site" evidence="9">
    <location>
        <position position="166"/>
    </location>
    <ligand>
        <name>Zn(2+)</name>
        <dbReference type="ChEBI" id="CHEBI:29105"/>
    </ligand>
</feature>
<sequence>MTRDETTVPWPTEGLSYGGDYSPEQWSWDVVHEDMELMRRAGVNLVTLGVFSWVVHEPRDGEFDFTWLDRMLDLLHENGIRVDLATPTAAVPMWLHEAHPEILPQDIHGHPLAPGGRLGWCASSSVFRSYALRIVERLAEHVAGHPAVRLWHVSNELGGGNARCHCPVSNARFREWVAEKYGDVAALNDAWGMAFWGNSYSSFAEVTTPWGITAHNPGQLLDYERFSSDELLAHYRAEKEVLRRVTPEVPVTTNFMVGIGTDVVDYTRWADEMDIVANDHYTVGPDPLKHQDIAFSGDRMRGMSKGAPWMLMEHATGAGSWHPVNQPKTPDEIVRHALAHVARGSDSVMFFQWRASISGTEQFHSAMVPHAGADSVVYRTIVDLGAKLNALAEVRGSRVEPARVALLHDNEAGWALRSGLKPQNPQRYADTARALHNALFQRAITVDVVAPWADLDDYTLVVVPGLFLLSDENARSIEAFVEGGGTVIVTWFSGIVDENNTVRPGGYPGILRSVVGTSSEEFFPLDAEQSVALTNGWTGRRWMERVRPADPALGTESIADYADGGYRGGPAIMRRRLGDGVAWYLSTDLDAPSLDELVGRVVAESGVSPAADVAPGVEAVRRTSAEATYLFLINHADEPGWADVSGVDLLTGQEHDQRVVLEPGAVAVIGERPEKRP</sequence>
<evidence type="ECO:0000256" key="9">
    <source>
        <dbReference type="PIRSR" id="PIRSR001084-3"/>
    </source>
</evidence>
<dbReference type="SUPFAM" id="SSF51445">
    <property type="entry name" value="(Trans)glycosidases"/>
    <property type="match status" value="1"/>
</dbReference>
<evidence type="ECO:0000256" key="2">
    <source>
        <dbReference type="ARBA" id="ARBA00005940"/>
    </source>
</evidence>
<dbReference type="InterPro" id="IPR013739">
    <property type="entry name" value="Beta_galactosidase_C"/>
</dbReference>
<feature type="binding site" evidence="8">
    <location>
        <position position="321"/>
    </location>
    <ligand>
        <name>substrate</name>
    </ligand>
</feature>
<evidence type="ECO:0000256" key="5">
    <source>
        <dbReference type="ARBA" id="ARBA00023295"/>
    </source>
</evidence>
<dbReference type="AlphaFoldDB" id="A0A147FA63"/>
<dbReference type="SUPFAM" id="SSF52317">
    <property type="entry name" value="Class I glutamine amidotransferase-like"/>
    <property type="match status" value="1"/>
</dbReference>
<dbReference type="InterPro" id="IPR013529">
    <property type="entry name" value="Glyco_hydro_42_N"/>
</dbReference>
<dbReference type="GO" id="GO:0009341">
    <property type="term" value="C:beta-galactosidase complex"/>
    <property type="evidence" value="ECO:0007669"/>
    <property type="project" value="InterPro"/>
</dbReference>
<dbReference type="InterPro" id="IPR013738">
    <property type="entry name" value="Beta_galactosidase_Trimer"/>
</dbReference>
<evidence type="ECO:0000256" key="3">
    <source>
        <dbReference type="ARBA" id="ARBA00012756"/>
    </source>
</evidence>